<feature type="domain" description="ABC transporter" evidence="8">
    <location>
        <begin position="30"/>
        <end position="266"/>
    </location>
</feature>
<comment type="subcellular location">
    <subcellularLocation>
        <location evidence="7">Cell inner membrane</location>
        <topology evidence="7">Peripheral membrane protein</topology>
    </subcellularLocation>
</comment>
<dbReference type="InterPro" id="IPR027417">
    <property type="entry name" value="P-loop_NTPase"/>
</dbReference>
<dbReference type="GO" id="GO:0005524">
    <property type="term" value="F:ATP binding"/>
    <property type="evidence" value="ECO:0007669"/>
    <property type="project" value="UniProtKB-UniRule"/>
</dbReference>
<dbReference type="RefSeq" id="WP_090019101.1">
    <property type="nucleotide sequence ID" value="NZ_FNCE01000002.1"/>
</dbReference>
<dbReference type="Gene3D" id="3.40.50.300">
    <property type="entry name" value="P-loop containing nucleotide triphosphate hydrolases"/>
    <property type="match status" value="1"/>
</dbReference>
<dbReference type="NCBIfam" id="NF007480">
    <property type="entry name" value="PRK10070.1"/>
    <property type="match status" value="1"/>
</dbReference>
<dbReference type="FunFam" id="3.40.50.300:FF:000201">
    <property type="entry name" value="Glycine betaine/L-proline ABC transporter ATP-binding protein"/>
    <property type="match status" value="1"/>
</dbReference>
<dbReference type="GO" id="GO:0015418">
    <property type="term" value="F:ABC-type quaternary ammonium compound transporting activity"/>
    <property type="evidence" value="ECO:0007669"/>
    <property type="project" value="UniProtKB-EC"/>
</dbReference>
<dbReference type="GO" id="GO:0016887">
    <property type="term" value="F:ATP hydrolysis activity"/>
    <property type="evidence" value="ECO:0007669"/>
    <property type="project" value="UniProtKB-UniRule"/>
</dbReference>
<dbReference type="PANTHER" id="PTHR43869:SF1">
    <property type="entry name" value="GLYCINE BETAINE_PROLINE BETAINE TRANSPORT SYSTEM ATP-BINDING PROTEIN PROV"/>
    <property type="match status" value="1"/>
</dbReference>
<dbReference type="GO" id="GO:0005886">
    <property type="term" value="C:plasma membrane"/>
    <property type="evidence" value="ECO:0007669"/>
    <property type="project" value="UniProtKB-SubCell"/>
</dbReference>
<dbReference type="SMART" id="SM00382">
    <property type="entry name" value="AAA"/>
    <property type="match status" value="1"/>
</dbReference>
<accession>A0A1G7PDL8</accession>
<dbReference type="InterPro" id="IPR003593">
    <property type="entry name" value="AAA+_ATPase"/>
</dbReference>
<organism evidence="9 10">
    <name type="scientific">Limimonas halophila</name>
    <dbReference type="NCBI Taxonomy" id="1082479"/>
    <lineage>
        <taxon>Bacteria</taxon>
        <taxon>Pseudomonadati</taxon>
        <taxon>Pseudomonadota</taxon>
        <taxon>Alphaproteobacteria</taxon>
        <taxon>Rhodospirillales</taxon>
        <taxon>Rhodovibrionaceae</taxon>
        <taxon>Limimonas</taxon>
    </lineage>
</organism>
<proteinExistence type="inferred from homology"/>
<dbReference type="SUPFAM" id="SSF52540">
    <property type="entry name" value="P-loop containing nucleoside triphosphate hydrolases"/>
    <property type="match status" value="1"/>
</dbReference>
<evidence type="ECO:0000256" key="2">
    <source>
        <dbReference type="ARBA" id="ARBA00022448"/>
    </source>
</evidence>
<dbReference type="EC" id="7.6.2.9" evidence="7"/>
<dbReference type="PANTHER" id="PTHR43869">
    <property type="entry name" value="GLYCINE BETAINE/PROLINE BETAINE TRANSPORT SYSTEM ATP-BINDING PROTEIN PROV"/>
    <property type="match status" value="1"/>
</dbReference>
<keyword evidence="2 7" id="KW-0813">Transport</keyword>
<evidence type="ECO:0000256" key="7">
    <source>
        <dbReference type="RuleBase" id="RU369116"/>
    </source>
</evidence>
<evidence type="ECO:0000313" key="9">
    <source>
        <dbReference type="EMBL" id="SDF83560.1"/>
    </source>
</evidence>
<protein>
    <recommendedName>
        <fullName evidence="7">Quaternary amine transport ATP-binding protein</fullName>
        <ecNumber evidence="7">7.6.2.9</ecNumber>
    </recommendedName>
</protein>
<dbReference type="NCBIfam" id="TIGR01186">
    <property type="entry name" value="proV"/>
    <property type="match status" value="1"/>
</dbReference>
<dbReference type="InterPro" id="IPR005892">
    <property type="entry name" value="Gly-betaine_transp_ATP-bd"/>
</dbReference>
<evidence type="ECO:0000256" key="1">
    <source>
        <dbReference type="ARBA" id="ARBA00005417"/>
    </source>
</evidence>
<dbReference type="GO" id="GO:0031460">
    <property type="term" value="P:glycine betaine transport"/>
    <property type="evidence" value="ECO:0007669"/>
    <property type="project" value="InterPro"/>
</dbReference>
<gene>
    <name evidence="9" type="ORF">SAMN05216241_102503</name>
</gene>
<comment type="catalytic activity">
    <reaction evidence="5">
        <text>a quaternary ammonium(out) + ATP + H2O = a quaternary ammonium(in) + ADP + phosphate + H(+)</text>
        <dbReference type="Rhea" id="RHEA:11036"/>
        <dbReference type="ChEBI" id="CHEBI:15377"/>
        <dbReference type="ChEBI" id="CHEBI:15378"/>
        <dbReference type="ChEBI" id="CHEBI:30616"/>
        <dbReference type="ChEBI" id="CHEBI:35267"/>
        <dbReference type="ChEBI" id="CHEBI:43474"/>
        <dbReference type="ChEBI" id="CHEBI:456216"/>
        <dbReference type="EC" id="7.6.2.9"/>
    </reaction>
    <physiologicalReaction direction="left-to-right" evidence="5">
        <dbReference type="Rhea" id="RHEA:11037"/>
    </physiologicalReaction>
</comment>
<dbReference type="EMBL" id="FNCE01000002">
    <property type="protein sequence ID" value="SDF83560.1"/>
    <property type="molecule type" value="Genomic_DNA"/>
</dbReference>
<keyword evidence="7" id="KW-1003">Cell membrane</keyword>
<dbReference type="GO" id="GO:0006865">
    <property type="term" value="P:amino acid transport"/>
    <property type="evidence" value="ECO:0007669"/>
    <property type="project" value="UniProtKB-UniRule"/>
</dbReference>
<evidence type="ECO:0000259" key="8">
    <source>
        <dbReference type="PROSITE" id="PS50893"/>
    </source>
</evidence>
<dbReference type="Proteomes" id="UP000199415">
    <property type="component" value="Unassembled WGS sequence"/>
</dbReference>
<keyword evidence="7" id="KW-0997">Cell inner membrane</keyword>
<dbReference type="InterPro" id="IPR017871">
    <property type="entry name" value="ABC_transporter-like_CS"/>
</dbReference>
<dbReference type="AlphaFoldDB" id="A0A1G7PDL8"/>
<dbReference type="SUPFAM" id="SSF54631">
    <property type="entry name" value="CBS-domain pair"/>
    <property type="match status" value="1"/>
</dbReference>
<dbReference type="PROSITE" id="PS50893">
    <property type="entry name" value="ABC_TRANSPORTER_2"/>
    <property type="match status" value="1"/>
</dbReference>
<comment type="subunit">
    <text evidence="6">The complex is probably composed of two ATP-binding proteins (TmoW), two transmembrane proteins (TmoV) and a solute-binding protein (TmoX).</text>
</comment>
<sequence length="396" mass="42886">MTNDKVVCRGLYKIFGPRPDQAYELVQQGKSKNEIFKETGNTVGVQDANFSVKEGEVFVVMGLSGSGKSTLVRMLNRLIDPTFGSVEIDGEDIAQMSKDDLIRIRRNKMAMVFQSFALMPHQTVIENASFGLDVAGVGREERFDRALKALDAVGLKANANSYPSELSGGMKQRVGLARALTNDPTVMLMDEAFSALDPLIRTEMQDELLRLQHESRRTVVFITHDLDEAMRIGDRIAVMEDGRIVQIGTPEEIVTQPADDYVSAFFKGVDVTQVFSAGDICRNDSIYVSENADEAAGTVLETVRTNGQEAAVVIDKQGSFQGLATRDSLNKASKQSGTIKDAFVQDASAIGADAALSDVLHQVAQSSHPVAVADGNGKYLGAVTKASLLQTLDRTG</sequence>
<keyword evidence="10" id="KW-1185">Reference proteome</keyword>
<comment type="subunit">
    <text evidence="7">The complex is probably composed of two ATP-binding proteins, two transmembrane proteins and a solute-binding protein.</text>
</comment>
<dbReference type="GO" id="GO:0006970">
    <property type="term" value="P:response to osmotic stress"/>
    <property type="evidence" value="ECO:0007669"/>
    <property type="project" value="UniProtKB-ARBA"/>
</dbReference>
<dbReference type="OrthoDB" id="9802264at2"/>
<dbReference type="Pfam" id="PF00005">
    <property type="entry name" value="ABC_tran"/>
    <property type="match status" value="1"/>
</dbReference>
<comment type="similarity">
    <text evidence="1 7">Belongs to the ABC transporter superfamily.</text>
</comment>
<dbReference type="PROSITE" id="PS00211">
    <property type="entry name" value="ABC_TRANSPORTER_1"/>
    <property type="match status" value="1"/>
</dbReference>
<keyword evidence="7" id="KW-0472">Membrane</keyword>
<keyword evidence="3 7" id="KW-0547">Nucleotide-binding</keyword>
<evidence type="ECO:0000256" key="4">
    <source>
        <dbReference type="ARBA" id="ARBA00022840"/>
    </source>
</evidence>
<dbReference type="STRING" id="1082479.SAMN05216241_102503"/>
<dbReference type="Gene3D" id="3.10.580.10">
    <property type="entry name" value="CBS-domain"/>
    <property type="match status" value="1"/>
</dbReference>
<reference evidence="9 10" key="1">
    <citation type="submission" date="2016-10" db="EMBL/GenBank/DDBJ databases">
        <authorList>
            <person name="de Groot N.N."/>
        </authorList>
    </citation>
    <scope>NUCLEOTIDE SEQUENCE [LARGE SCALE GENOMIC DNA]</scope>
    <source>
        <strain evidence="9 10">DSM 25584</strain>
    </source>
</reference>
<evidence type="ECO:0000313" key="10">
    <source>
        <dbReference type="Proteomes" id="UP000199415"/>
    </source>
</evidence>
<dbReference type="InterPro" id="IPR046342">
    <property type="entry name" value="CBS_dom_sf"/>
</dbReference>
<dbReference type="CDD" id="cd03294">
    <property type="entry name" value="ABC_Pro_Gly_Betaine"/>
    <property type="match status" value="1"/>
</dbReference>
<evidence type="ECO:0000256" key="3">
    <source>
        <dbReference type="ARBA" id="ARBA00022741"/>
    </source>
</evidence>
<evidence type="ECO:0000256" key="6">
    <source>
        <dbReference type="ARBA" id="ARBA00061968"/>
    </source>
</evidence>
<keyword evidence="4 7" id="KW-0067">ATP-binding</keyword>
<evidence type="ECO:0000256" key="5">
    <source>
        <dbReference type="ARBA" id="ARBA00051811"/>
    </source>
</evidence>
<name>A0A1G7PDL8_9PROT</name>
<dbReference type="InterPro" id="IPR051921">
    <property type="entry name" value="ABC_osmolyte_uptake_ATP-bind"/>
</dbReference>
<dbReference type="InterPro" id="IPR003439">
    <property type="entry name" value="ABC_transporter-like_ATP-bd"/>
</dbReference>